<feature type="transmembrane region" description="Helical" evidence="2">
    <location>
        <begin position="739"/>
        <end position="758"/>
    </location>
</feature>
<keyword evidence="2" id="KW-0472">Membrane</keyword>
<reference evidence="4" key="1">
    <citation type="submission" date="2021-02" db="EMBL/GenBank/DDBJ databases">
        <title>First Annotated Genome of the Yellow-green Alga Tribonema minus.</title>
        <authorList>
            <person name="Mahan K.M."/>
        </authorList>
    </citation>
    <scope>NUCLEOTIDE SEQUENCE</scope>
    <source>
        <strain evidence="4">UTEX B ZZ1240</strain>
    </source>
</reference>
<dbReference type="PANTHER" id="PTHR45655:SF13">
    <property type="entry name" value="SOLUBLE GUANYLATE CYCLASE GCY-32-RELATED"/>
    <property type="match status" value="1"/>
</dbReference>
<feature type="region of interest" description="Disordered" evidence="1">
    <location>
        <begin position="1250"/>
        <end position="1359"/>
    </location>
</feature>
<feature type="domain" description="Guanylate cyclase" evidence="3">
    <location>
        <begin position="450"/>
        <end position="590"/>
    </location>
</feature>
<evidence type="ECO:0000313" key="4">
    <source>
        <dbReference type="EMBL" id="KAG5185976.1"/>
    </source>
</evidence>
<evidence type="ECO:0000256" key="1">
    <source>
        <dbReference type="SAM" id="MobiDB-lite"/>
    </source>
</evidence>
<protein>
    <submittedName>
        <fullName evidence="4">Adenylate and guanylate cyclase catalytic domain-containing protein</fullName>
    </submittedName>
</protein>
<feature type="transmembrane region" description="Helical" evidence="2">
    <location>
        <begin position="709"/>
        <end position="727"/>
    </location>
</feature>
<organism evidence="4 5">
    <name type="scientific">Tribonema minus</name>
    <dbReference type="NCBI Taxonomy" id="303371"/>
    <lineage>
        <taxon>Eukaryota</taxon>
        <taxon>Sar</taxon>
        <taxon>Stramenopiles</taxon>
        <taxon>Ochrophyta</taxon>
        <taxon>PX clade</taxon>
        <taxon>Xanthophyceae</taxon>
        <taxon>Tribonematales</taxon>
        <taxon>Tribonemataceae</taxon>
        <taxon>Tribonema</taxon>
    </lineage>
</organism>
<sequence length="1359" mass="148643">MGSKVLPSGGLQKHERDQTEGTMAREHDTRSPSTGSPTSPHKPFLGPAHVIPTIDSPGTDDWPEPMRLATPSGTAASNSTTNVQPLQSQLSKNPLKARPRSSVKDGGTMKERAAKEGVPGRRKSIGKLLRSMTHGHGNGISSIGEELLTPRGRMNRLQSVAERAYARPTMREWTLTFHDVQVERAFRRHIKTITLPRIKLYLNITDCMRSTRSTYVVLTRVYLLQLGVVLTMVYTVAFSVLEYVCDYSHGAKTQVMGLRIAMLALMSVFQLAARSRFVVRRIHGACLGLYAALGQLYILVDAAGTAYGSTQASGVPVYGFFKGRWSLLSTLLFITIVFQTSGLRLQGCIVVVTSHFVSMVVVLLAAFWHDRASLAGWEIAVVPMLNCINALSAHILERHMREDFVLRCEIAQTCRKRENVLNSMLPPRVSRMLQDGRKAVDVAEYYTNVTILFGYITGFKELTTGANQDELVSFVNAIFTSFDHGTDHHNVYKLEAIEASYLCCAGVPDPEEKGGAHADRVVEMAVTMLAIAYNSKLPSTAAGDSEVDRVARPEMKIGVHTGPVVAGVAGMKAPSYHCFGDTINTASRMGSTGAKNRIQLSASAYNSLTQAYQERCTARGSVQVKGKGIMNTYWLDCDEDELNARYAEFRQFRYAAMQYDPDLKNAGLDLLNNQQDKKEDEFVASTVENVRRDYNTLHNSSRRPHVQRVLLLVLVATCASMYAEFFGEGDDLSVTAKKVWMGLRFGAFVMAAVVLAASTMESLVQHMQQLTAVACAAYVALVNTDLLFVPVHYLAAVNMIIIVTMSLLVNLRFVLVLLLNTGTVVLYTLFIVAGDSHDLQVVEGCLLFVFTTAVVGGWACYKRDQEFRYDYLHQLILKENKSLLADEPVMDHLSDVTIMFSDLKGYTEWCSKHEPMEVYRMLNKVYTAFDKHIEPSGVYKLDTIGDAFVVVAGLDGYKSQEDHAMAMVMFAFRMLFELERIKASDGLQFEMRIGIHTGISDFHNCGSTLSKCTSVIGTGPAIGSVIGMKKPRYLMWGKTPLVANELEASGTPGKVLVSSSTFKRLAKAKLAQRGLSYRPSSTISLCSGTETISTYLIEMESVTAVAQLAREIQTEQGPDANESRASSPGGRSTALMTSSALSKIRSVLLMRSASSFASRSVSPAPTPPASPKHELPSPGETGERAHDDSQSKGPGRDFLSYDSSDDDDDSFHADSSRKGPAVVVSPPESQRHRSFLNIARKSLAIARGTSFRDHGSQPVSPSAIQEHQEDGSGAAARRLLQSAPQSPSESPREPQLHINVVAGPMLAAPSGQPTRGHAHAGAGSQRQRVLASAPSVKYSAAASDDTIVTEDIDAYDHIE</sequence>
<feature type="compositionally biased region" description="Low complexity" evidence="1">
    <location>
        <begin position="1279"/>
        <end position="1289"/>
    </location>
</feature>
<feature type="transmembrane region" description="Helical" evidence="2">
    <location>
        <begin position="345"/>
        <end position="368"/>
    </location>
</feature>
<keyword evidence="5" id="KW-1185">Reference proteome</keyword>
<proteinExistence type="predicted"/>
<feature type="transmembrane region" description="Helical" evidence="2">
    <location>
        <begin position="374"/>
        <end position="396"/>
    </location>
</feature>
<dbReference type="GO" id="GO:0008074">
    <property type="term" value="C:guanylate cyclase complex, soluble"/>
    <property type="evidence" value="ECO:0007669"/>
    <property type="project" value="TreeGrafter"/>
</dbReference>
<dbReference type="PROSITE" id="PS50125">
    <property type="entry name" value="GUANYLATE_CYCLASE_2"/>
    <property type="match status" value="2"/>
</dbReference>
<dbReference type="InterPro" id="IPR029787">
    <property type="entry name" value="Nucleotide_cyclase"/>
</dbReference>
<keyword evidence="2" id="KW-0812">Transmembrane</keyword>
<feature type="compositionally biased region" description="Basic and acidic residues" evidence="1">
    <location>
        <begin position="1171"/>
        <end position="1190"/>
    </location>
</feature>
<dbReference type="GO" id="GO:0019934">
    <property type="term" value="P:cGMP-mediated signaling"/>
    <property type="evidence" value="ECO:0007669"/>
    <property type="project" value="TreeGrafter"/>
</dbReference>
<dbReference type="SUPFAM" id="SSF55073">
    <property type="entry name" value="Nucleotide cyclase"/>
    <property type="match status" value="2"/>
</dbReference>
<feature type="compositionally biased region" description="Polar residues" evidence="1">
    <location>
        <begin position="71"/>
        <end position="92"/>
    </location>
</feature>
<comment type="caution">
    <text evidence="4">The sequence shown here is derived from an EMBL/GenBank/DDBJ whole genome shotgun (WGS) entry which is preliminary data.</text>
</comment>
<evidence type="ECO:0000256" key="2">
    <source>
        <dbReference type="SAM" id="Phobius"/>
    </source>
</evidence>
<evidence type="ECO:0000259" key="3">
    <source>
        <dbReference type="PROSITE" id="PS50125"/>
    </source>
</evidence>
<keyword evidence="2" id="KW-1133">Transmembrane helix</keyword>
<feature type="transmembrane region" description="Helical" evidence="2">
    <location>
        <begin position="319"/>
        <end position="338"/>
    </location>
</feature>
<gene>
    <name evidence="4" type="ORF">JKP88DRAFT_254585</name>
</gene>
<feature type="region of interest" description="Disordered" evidence="1">
    <location>
        <begin position="1"/>
        <end position="121"/>
    </location>
</feature>
<feature type="compositionally biased region" description="Basic and acidic residues" evidence="1">
    <location>
        <begin position="107"/>
        <end position="119"/>
    </location>
</feature>
<dbReference type="PANTHER" id="PTHR45655">
    <property type="entry name" value="GUANYLATE CYCLASE SOLUBLE SUBUNIT BETA-2"/>
    <property type="match status" value="1"/>
</dbReference>
<feature type="transmembrane region" description="Helical" evidence="2">
    <location>
        <begin position="814"/>
        <end position="833"/>
    </location>
</feature>
<dbReference type="OrthoDB" id="432756at2759"/>
<dbReference type="GO" id="GO:0004383">
    <property type="term" value="F:guanylate cyclase activity"/>
    <property type="evidence" value="ECO:0007669"/>
    <property type="project" value="TreeGrafter"/>
</dbReference>
<accession>A0A835Z2D8</accession>
<evidence type="ECO:0000313" key="5">
    <source>
        <dbReference type="Proteomes" id="UP000664859"/>
    </source>
</evidence>
<dbReference type="Gene3D" id="3.30.70.1230">
    <property type="entry name" value="Nucleotide cyclase"/>
    <property type="match status" value="2"/>
</dbReference>
<feature type="transmembrane region" description="Helical" evidence="2">
    <location>
        <begin position="793"/>
        <end position="809"/>
    </location>
</feature>
<feature type="transmembrane region" description="Helical" evidence="2">
    <location>
        <begin position="285"/>
        <end position="307"/>
    </location>
</feature>
<dbReference type="Pfam" id="PF00211">
    <property type="entry name" value="Guanylate_cyc"/>
    <property type="match status" value="3"/>
</dbReference>
<dbReference type="CDD" id="cd07302">
    <property type="entry name" value="CHD"/>
    <property type="match status" value="2"/>
</dbReference>
<dbReference type="Proteomes" id="UP000664859">
    <property type="component" value="Unassembled WGS sequence"/>
</dbReference>
<feature type="transmembrane region" description="Helical" evidence="2">
    <location>
        <begin position="256"/>
        <end position="273"/>
    </location>
</feature>
<name>A0A835Z2D8_9STRA</name>
<dbReference type="EMBL" id="JAFCMP010000115">
    <property type="protein sequence ID" value="KAG5185976.1"/>
    <property type="molecule type" value="Genomic_DNA"/>
</dbReference>
<dbReference type="SMART" id="SM00044">
    <property type="entry name" value="CYCc"/>
    <property type="match status" value="2"/>
</dbReference>
<dbReference type="InterPro" id="IPR001054">
    <property type="entry name" value="A/G_cyclase"/>
</dbReference>
<feature type="region of interest" description="Disordered" evidence="1">
    <location>
        <begin position="1114"/>
        <end position="1136"/>
    </location>
</feature>
<feature type="compositionally biased region" description="Basic and acidic residues" evidence="1">
    <location>
        <begin position="12"/>
        <end position="30"/>
    </location>
</feature>
<feature type="domain" description="Guanylate cyclase" evidence="3">
    <location>
        <begin position="897"/>
        <end position="1047"/>
    </location>
</feature>
<feature type="transmembrane region" description="Helical" evidence="2">
    <location>
        <begin position="221"/>
        <end position="244"/>
    </location>
</feature>
<feature type="transmembrane region" description="Helical" evidence="2">
    <location>
        <begin position="839"/>
        <end position="861"/>
    </location>
</feature>
<dbReference type="GO" id="GO:0070482">
    <property type="term" value="P:response to oxygen levels"/>
    <property type="evidence" value="ECO:0007669"/>
    <property type="project" value="TreeGrafter"/>
</dbReference>
<feature type="region of interest" description="Disordered" evidence="1">
    <location>
        <begin position="1158"/>
        <end position="1232"/>
    </location>
</feature>
<feature type="compositionally biased region" description="Polar residues" evidence="1">
    <location>
        <begin position="1123"/>
        <end position="1136"/>
    </location>
</feature>